<protein>
    <submittedName>
        <fullName evidence="1">Uncharacterized protein</fullName>
    </submittedName>
</protein>
<evidence type="ECO:0000313" key="1">
    <source>
        <dbReference type="EMBL" id="ABM05094.1"/>
    </source>
</evidence>
<name>A1T029_PSYIN</name>
<sequence>MLLIIKGAFAPSLLFQDYILKRLTVLFFILISFTTHSAELCKEEFQNIGAIYQITNSQSDGKNTAQQKTLQLWRSPKQVIYTYSAQAVSEQWRLLSNQRIQLTRYFDQFERGIEYQAADMPDFKQNANHWLSKYQMIAPSLLEQLQKVKSINTGCTENIVYQSKQTAQTQIRLNWNPHYQLPTKLTIRQGQQLTVWELTELITDPQKLQQNHDQREHYQLTDYADIGDNEADPFLAKMINQGFIEHSHSGFYNADGDHM</sequence>
<keyword evidence="2" id="KW-1185">Reference proteome</keyword>
<dbReference type="HOGENOM" id="CLU_087606_1_0_6"/>
<accession>A1T029</accession>
<dbReference type="EMBL" id="CP000510">
    <property type="protein sequence ID" value="ABM05094.1"/>
    <property type="molecule type" value="Genomic_DNA"/>
</dbReference>
<dbReference type="KEGG" id="pin:Ping_3410"/>
<organism evidence="1 2">
    <name type="scientific">Psychromonas ingrahamii (strain DSM 17664 / CCUG 51855 / 37)</name>
    <dbReference type="NCBI Taxonomy" id="357804"/>
    <lineage>
        <taxon>Bacteria</taxon>
        <taxon>Pseudomonadati</taxon>
        <taxon>Pseudomonadota</taxon>
        <taxon>Gammaproteobacteria</taxon>
        <taxon>Alteromonadales</taxon>
        <taxon>Psychromonadaceae</taxon>
        <taxon>Psychromonas</taxon>
    </lineage>
</organism>
<dbReference type="Proteomes" id="UP000000639">
    <property type="component" value="Chromosome"/>
</dbReference>
<proteinExistence type="predicted"/>
<gene>
    <name evidence="1" type="ordered locus">Ping_3410</name>
</gene>
<evidence type="ECO:0000313" key="2">
    <source>
        <dbReference type="Proteomes" id="UP000000639"/>
    </source>
</evidence>
<dbReference type="STRING" id="357804.Ping_3410"/>
<dbReference type="AlphaFoldDB" id="A1T029"/>
<reference evidence="1 2" key="1">
    <citation type="submission" date="2007-01" db="EMBL/GenBank/DDBJ databases">
        <title>Complete sequence of Psychromonas ingrahamii 37.</title>
        <authorList>
            <consortium name="US DOE Joint Genome Institute"/>
            <person name="Copeland A."/>
            <person name="Lucas S."/>
            <person name="Lapidus A."/>
            <person name="Barry K."/>
            <person name="Detter J.C."/>
            <person name="Glavina del Rio T."/>
            <person name="Hammon N."/>
            <person name="Israni S."/>
            <person name="Dalin E."/>
            <person name="Tice H."/>
            <person name="Pitluck S."/>
            <person name="Thompson L.S."/>
            <person name="Brettin T."/>
            <person name="Bruce D."/>
            <person name="Han C."/>
            <person name="Tapia R."/>
            <person name="Schmutz J."/>
            <person name="Larimer F."/>
            <person name="Land M."/>
            <person name="Hauser L."/>
            <person name="Kyrpides N."/>
            <person name="Ivanova N."/>
            <person name="Staley J."/>
            <person name="Richardson P."/>
        </authorList>
    </citation>
    <scope>NUCLEOTIDE SEQUENCE [LARGE SCALE GENOMIC DNA]</scope>
    <source>
        <strain evidence="1 2">37</strain>
    </source>
</reference>
<dbReference type="eggNOG" id="ENOG5032QYJ">
    <property type="taxonomic scope" value="Bacteria"/>
</dbReference>